<dbReference type="OMA" id="GHDNDCK"/>
<evidence type="ECO:0000313" key="3">
    <source>
        <dbReference type="EnsemblPlants" id="ORGLA02G0189200.1"/>
    </source>
</evidence>
<dbReference type="Proteomes" id="UP000007306">
    <property type="component" value="Chromosome 2"/>
</dbReference>
<evidence type="ECO:0000313" key="4">
    <source>
        <dbReference type="Proteomes" id="UP000007306"/>
    </source>
</evidence>
<gene>
    <name evidence="3" type="primary">LOC127764298</name>
</gene>
<evidence type="ECO:0000256" key="2">
    <source>
        <dbReference type="SAM" id="SignalP"/>
    </source>
</evidence>
<proteinExistence type="predicted"/>
<dbReference type="EnsemblPlants" id="ORGLA02G0189200.1">
    <property type="protein sequence ID" value="ORGLA02G0189200.1"/>
    <property type="gene ID" value="ORGLA02G0189200"/>
</dbReference>
<dbReference type="HOGENOM" id="CLU_146310_0_0_1"/>
<feature type="chain" id="PRO_5003648119" evidence="2">
    <location>
        <begin position="28"/>
        <end position="121"/>
    </location>
</feature>
<feature type="signal peptide" evidence="2">
    <location>
        <begin position="1"/>
        <end position="27"/>
    </location>
</feature>
<dbReference type="STRING" id="4538.I1P1N6"/>
<feature type="region of interest" description="Disordered" evidence="1">
    <location>
        <begin position="28"/>
        <end position="83"/>
    </location>
</feature>
<dbReference type="GeneID" id="127764298"/>
<dbReference type="KEGG" id="ogl:127764298"/>
<accession>I1P1N6</accession>
<feature type="compositionally biased region" description="Basic and acidic residues" evidence="1">
    <location>
        <begin position="28"/>
        <end position="65"/>
    </location>
</feature>
<dbReference type="RefSeq" id="XP_052145117.1">
    <property type="nucleotide sequence ID" value="XM_052289157.1"/>
</dbReference>
<evidence type="ECO:0000256" key="1">
    <source>
        <dbReference type="SAM" id="MobiDB-lite"/>
    </source>
</evidence>
<name>I1P1N6_ORYGL</name>
<sequence>MAASSKLALLVFTLLLAAAAFIHVASAEETHDDHDGGDHDPSPSPPDHEDPSPSPPDHEDPPPPDHEDEPPPPSSPGKEDVCKGKGCCDWSGGDCKHYCDGYDDKSCCDDWSGDCHKCCSK</sequence>
<reference evidence="3" key="1">
    <citation type="submission" date="2015-06" db="UniProtKB">
        <authorList>
            <consortium name="EnsemblPlants"/>
        </authorList>
    </citation>
    <scope>IDENTIFICATION</scope>
</reference>
<organism evidence="3 4">
    <name type="scientific">Oryza glaberrima</name>
    <name type="common">African rice</name>
    <dbReference type="NCBI Taxonomy" id="4538"/>
    <lineage>
        <taxon>Eukaryota</taxon>
        <taxon>Viridiplantae</taxon>
        <taxon>Streptophyta</taxon>
        <taxon>Embryophyta</taxon>
        <taxon>Tracheophyta</taxon>
        <taxon>Spermatophyta</taxon>
        <taxon>Magnoliopsida</taxon>
        <taxon>Liliopsida</taxon>
        <taxon>Poales</taxon>
        <taxon>Poaceae</taxon>
        <taxon>BOP clade</taxon>
        <taxon>Oryzoideae</taxon>
        <taxon>Oryzeae</taxon>
        <taxon>Oryzinae</taxon>
        <taxon>Oryza</taxon>
    </lineage>
</organism>
<keyword evidence="4" id="KW-1185">Reference proteome</keyword>
<protein>
    <submittedName>
        <fullName evidence="3">Uncharacterized protein</fullName>
    </submittedName>
</protein>
<dbReference type="Gramene" id="ORGLA02G0189200.1">
    <property type="protein sequence ID" value="ORGLA02G0189200.1"/>
    <property type="gene ID" value="ORGLA02G0189200"/>
</dbReference>
<dbReference type="AlphaFoldDB" id="I1P1N6"/>
<reference evidence="3 4" key="2">
    <citation type="submission" date="2018-04" db="EMBL/GenBank/DDBJ databases">
        <title>OglaRS2 (Oryza glaberrima Reference Sequence Version 2).</title>
        <authorList>
            <person name="Zhang J."/>
            <person name="Kudrna D."/>
            <person name="Lee S."/>
            <person name="Talag J."/>
            <person name="Rajasekar S."/>
            <person name="Wing R.A."/>
        </authorList>
    </citation>
    <scope>NUCLEOTIDE SEQUENCE [LARGE SCALE GENOMIC DNA]</scope>
    <source>
        <strain evidence="3 4">cv. IRGC 96717</strain>
    </source>
</reference>
<keyword evidence="2" id="KW-0732">Signal</keyword>